<evidence type="ECO:0000313" key="2">
    <source>
        <dbReference type="EMBL" id="MBB4535396.1"/>
    </source>
</evidence>
<dbReference type="Proteomes" id="UP000557344">
    <property type="component" value="Unassembled WGS sequence"/>
</dbReference>
<evidence type="ECO:0000313" key="1">
    <source>
        <dbReference type="EMBL" id="MBB4479375.1"/>
    </source>
</evidence>
<reference evidence="3 4" key="1">
    <citation type="submission" date="2020-08" db="EMBL/GenBank/DDBJ databases">
        <title>Genomic Encyclopedia of Type Strains, Phase IV (KMG-V): Genome sequencing to study the core and pangenomes of soil and plant-associated prokaryotes.</title>
        <authorList>
            <person name="Whitman W."/>
        </authorList>
    </citation>
    <scope>NUCLEOTIDE SEQUENCE [LARGE SCALE GENOMIC DNA]</scope>
    <source>
        <strain evidence="1 4">SEMIA 471</strain>
        <strain evidence="2 3">SEMIA 489</strain>
    </source>
</reference>
<proteinExistence type="predicted"/>
<dbReference type="EMBL" id="JACIHU010000003">
    <property type="protein sequence ID" value="MBB4479375.1"/>
    <property type="molecule type" value="Genomic_DNA"/>
</dbReference>
<sequence>MIWRWPSCWASLSRFAISCGNRSRRMRISIIMRCQCI</sequence>
<organism evidence="1 4">
    <name type="scientific">Rhizobium etli</name>
    <dbReference type="NCBI Taxonomy" id="29449"/>
    <lineage>
        <taxon>Bacteria</taxon>
        <taxon>Pseudomonadati</taxon>
        <taxon>Pseudomonadota</taxon>
        <taxon>Alphaproteobacteria</taxon>
        <taxon>Hyphomicrobiales</taxon>
        <taxon>Rhizobiaceae</taxon>
        <taxon>Rhizobium/Agrobacterium group</taxon>
        <taxon>Rhizobium</taxon>
    </lineage>
</organism>
<comment type="caution">
    <text evidence="1">The sequence shown here is derived from an EMBL/GenBank/DDBJ whole genome shotgun (WGS) entry which is preliminary data.</text>
</comment>
<gene>
    <name evidence="1" type="ORF">GGE46_001950</name>
    <name evidence="2" type="ORF">GGE57_002139</name>
</gene>
<dbReference type="EMBL" id="JACIID010000003">
    <property type="protein sequence ID" value="MBB4535396.1"/>
    <property type="molecule type" value="Genomic_DNA"/>
</dbReference>
<protein>
    <submittedName>
        <fullName evidence="1">Uncharacterized protein</fullName>
    </submittedName>
</protein>
<evidence type="ECO:0000313" key="3">
    <source>
        <dbReference type="Proteomes" id="UP000523431"/>
    </source>
</evidence>
<name>A0A7W6VA13_RHIET</name>
<evidence type="ECO:0000313" key="4">
    <source>
        <dbReference type="Proteomes" id="UP000557344"/>
    </source>
</evidence>
<dbReference type="AlphaFoldDB" id="A0A7W6VA13"/>
<dbReference type="Proteomes" id="UP000523431">
    <property type="component" value="Unassembled WGS sequence"/>
</dbReference>
<accession>A0A7W6VA13</accession>